<dbReference type="Proteomes" id="UP000237000">
    <property type="component" value="Unassembled WGS sequence"/>
</dbReference>
<name>A0A2P5B2E6_TREOI</name>
<dbReference type="InParanoid" id="A0A2P5B2E6"/>
<dbReference type="EMBL" id="JXTC01000623">
    <property type="protein sequence ID" value="PON42962.1"/>
    <property type="molecule type" value="Genomic_DNA"/>
</dbReference>
<dbReference type="OrthoDB" id="1913960at2759"/>
<comment type="caution">
    <text evidence="1">The sequence shown here is derived from an EMBL/GenBank/DDBJ whole genome shotgun (WGS) entry which is preliminary data.</text>
</comment>
<keyword evidence="2" id="KW-1185">Reference proteome</keyword>
<dbReference type="Pfam" id="PF05553">
    <property type="entry name" value="DUF761"/>
    <property type="match status" value="1"/>
</dbReference>
<evidence type="ECO:0008006" key="3">
    <source>
        <dbReference type="Google" id="ProtNLM"/>
    </source>
</evidence>
<gene>
    <name evidence="1" type="ORF">TorRG33x02_334710</name>
</gene>
<evidence type="ECO:0000313" key="1">
    <source>
        <dbReference type="EMBL" id="PON42962.1"/>
    </source>
</evidence>
<sequence length="74" mass="8870">MEQSREVFIAGCQRMNNKVRESPRKEVTSRRQSVRDEEDVNDLAEAFIKNFRNQLKIQREESMKRFHEMIGRGV</sequence>
<dbReference type="AlphaFoldDB" id="A0A2P5B2E6"/>
<accession>A0A2P5B2E6</accession>
<dbReference type="PANTHER" id="PTHR33098:SF69">
    <property type="entry name" value="DUF761 DOMAIN PROTEIN"/>
    <property type="match status" value="1"/>
</dbReference>
<evidence type="ECO:0000313" key="2">
    <source>
        <dbReference type="Proteomes" id="UP000237000"/>
    </source>
</evidence>
<dbReference type="PANTHER" id="PTHR33098">
    <property type="entry name" value="COTTON FIBER (DUF761)"/>
    <property type="match status" value="1"/>
</dbReference>
<protein>
    <recommendedName>
        <fullName evidence="3">Cotton fiber protein</fullName>
    </recommendedName>
</protein>
<proteinExistence type="predicted"/>
<organism evidence="1 2">
    <name type="scientific">Trema orientale</name>
    <name type="common">Charcoal tree</name>
    <name type="synonym">Celtis orientalis</name>
    <dbReference type="NCBI Taxonomy" id="63057"/>
    <lineage>
        <taxon>Eukaryota</taxon>
        <taxon>Viridiplantae</taxon>
        <taxon>Streptophyta</taxon>
        <taxon>Embryophyta</taxon>
        <taxon>Tracheophyta</taxon>
        <taxon>Spermatophyta</taxon>
        <taxon>Magnoliopsida</taxon>
        <taxon>eudicotyledons</taxon>
        <taxon>Gunneridae</taxon>
        <taxon>Pentapetalae</taxon>
        <taxon>rosids</taxon>
        <taxon>fabids</taxon>
        <taxon>Rosales</taxon>
        <taxon>Cannabaceae</taxon>
        <taxon>Trema</taxon>
    </lineage>
</organism>
<dbReference type="InterPro" id="IPR008480">
    <property type="entry name" value="DUF761_pln"/>
</dbReference>
<reference evidence="2" key="1">
    <citation type="submission" date="2016-06" db="EMBL/GenBank/DDBJ databases">
        <title>Parallel loss of symbiosis genes in relatives of nitrogen-fixing non-legume Parasponia.</title>
        <authorList>
            <person name="Van Velzen R."/>
            <person name="Holmer R."/>
            <person name="Bu F."/>
            <person name="Rutten L."/>
            <person name="Van Zeijl A."/>
            <person name="Liu W."/>
            <person name="Santuari L."/>
            <person name="Cao Q."/>
            <person name="Sharma T."/>
            <person name="Shen D."/>
            <person name="Roswanjaya Y."/>
            <person name="Wardhani T."/>
            <person name="Kalhor M.S."/>
            <person name="Jansen J."/>
            <person name="Van den Hoogen J."/>
            <person name="Gungor B."/>
            <person name="Hartog M."/>
            <person name="Hontelez J."/>
            <person name="Verver J."/>
            <person name="Yang W.-C."/>
            <person name="Schijlen E."/>
            <person name="Repin R."/>
            <person name="Schilthuizen M."/>
            <person name="Schranz E."/>
            <person name="Heidstra R."/>
            <person name="Miyata K."/>
            <person name="Fedorova E."/>
            <person name="Kohlen W."/>
            <person name="Bisseling T."/>
            <person name="Smit S."/>
            <person name="Geurts R."/>
        </authorList>
    </citation>
    <scope>NUCLEOTIDE SEQUENCE [LARGE SCALE GENOMIC DNA]</scope>
    <source>
        <strain evidence="2">cv. RG33-2</strain>
    </source>
</reference>